<dbReference type="InterPro" id="IPR014729">
    <property type="entry name" value="Rossmann-like_a/b/a_fold"/>
</dbReference>
<dbReference type="Gene3D" id="3.40.50.620">
    <property type="entry name" value="HUPs"/>
    <property type="match status" value="1"/>
</dbReference>
<evidence type="ECO:0000313" key="3">
    <source>
        <dbReference type="Proteomes" id="UP000596857"/>
    </source>
</evidence>
<gene>
    <name evidence="2" type="ORF">GC101_26645</name>
</gene>
<comment type="caution">
    <text evidence="2">The sequence shown here is derived from an EMBL/GenBank/DDBJ whole genome shotgun (WGS) entry which is preliminary data.</text>
</comment>
<dbReference type="CDD" id="cd06259">
    <property type="entry name" value="YdcF-like"/>
    <property type="match status" value="1"/>
</dbReference>
<protein>
    <submittedName>
        <fullName evidence="2">YdcF family protein</fullName>
    </submittedName>
</protein>
<sequence>MSRKLTSKKMGKRRKRILFLYLPVLLIALLFLCAGRFLPLSESPKQADVIIVLSGGGGRVEKAVELFKEGIAPYMLLSAVSENAGPSGDMHQTALALGIPEEAILTEDAAQSTYQNAQFTLPIMKQHGFKSAIVVSSDFHMRRVKFIFDHVYKKSGIELTYIGADSGYNAKAWWSERYSRETTFNEYTKMIGNAFGYNGPEAKSTFEQIKRWFRR</sequence>
<dbReference type="PANTHER" id="PTHR30336">
    <property type="entry name" value="INNER MEMBRANE PROTEIN, PROBABLE PERMEASE"/>
    <property type="match status" value="1"/>
</dbReference>
<dbReference type="RefSeq" id="WP_171719799.1">
    <property type="nucleotide sequence ID" value="NZ_WHOB01000079.1"/>
</dbReference>
<organism evidence="2 3">
    <name type="scientific">Paenibacillus phytohabitans</name>
    <dbReference type="NCBI Taxonomy" id="2654978"/>
    <lineage>
        <taxon>Bacteria</taxon>
        <taxon>Bacillati</taxon>
        <taxon>Bacillota</taxon>
        <taxon>Bacilli</taxon>
        <taxon>Bacillales</taxon>
        <taxon>Paenibacillaceae</taxon>
        <taxon>Paenibacillus</taxon>
    </lineage>
</organism>
<dbReference type="Proteomes" id="UP000596857">
    <property type="component" value="Unassembled WGS sequence"/>
</dbReference>
<name>A0ABX1YN15_9BACL</name>
<evidence type="ECO:0000259" key="1">
    <source>
        <dbReference type="Pfam" id="PF02698"/>
    </source>
</evidence>
<dbReference type="InterPro" id="IPR051599">
    <property type="entry name" value="Cell_Envelope_Assoc"/>
</dbReference>
<keyword evidence="3" id="KW-1185">Reference proteome</keyword>
<dbReference type="EMBL" id="WHOB01000079">
    <property type="protein sequence ID" value="NOU82450.1"/>
    <property type="molecule type" value="Genomic_DNA"/>
</dbReference>
<evidence type="ECO:0000313" key="2">
    <source>
        <dbReference type="EMBL" id="NOU82450.1"/>
    </source>
</evidence>
<dbReference type="InterPro" id="IPR003848">
    <property type="entry name" value="DUF218"/>
</dbReference>
<feature type="domain" description="DUF218" evidence="1">
    <location>
        <begin position="48"/>
        <end position="157"/>
    </location>
</feature>
<dbReference type="Pfam" id="PF02698">
    <property type="entry name" value="DUF218"/>
    <property type="match status" value="1"/>
</dbReference>
<accession>A0ABX1YN15</accession>
<dbReference type="PANTHER" id="PTHR30336:SF20">
    <property type="entry name" value="DUF218 DOMAIN-CONTAINING PROTEIN"/>
    <property type="match status" value="1"/>
</dbReference>
<reference evidence="2 3" key="1">
    <citation type="submission" date="2019-10" db="EMBL/GenBank/DDBJ databases">
        <title>Description of Paenibacillus terricola sp. nov.</title>
        <authorList>
            <person name="Carlier A."/>
            <person name="Qi S."/>
        </authorList>
    </citation>
    <scope>NUCLEOTIDE SEQUENCE [LARGE SCALE GENOMIC DNA]</scope>
    <source>
        <strain evidence="2 3">LMG 31459</strain>
    </source>
</reference>
<proteinExistence type="predicted"/>